<evidence type="ECO:0000313" key="2">
    <source>
        <dbReference type="EMBL" id="CAG9578978.1"/>
    </source>
</evidence>
<evidence type="ECO:0000313" key="3">
    <source>
        <dbReference type="Proteomes" id="UP000789524"/>
    </source>
</evidence>
<evidence type="ECO:0000256" key="1">
    <source>
        <dbReference type="SAM" id="MobiDB-lite"/>
    </source>
</evidence>
<dbReference type="EMBL" id="CAKASE010000078">
    <property type="protein sequence ID" value="CAG9578978.1"/>
    <property type="molecule type" value="Genomic_DNA"/>
</dbReference>
<feature type="compositionally biased region" description="Gly residues" evidence="1">
    <location>
        <begin position="435"/>
        <end position="446"/>
    </location>
</feature>
<dbReference type="AlphaFoldDB" id="A0A8J2W8T8"/>
<comment type="caution">
    <text evidence="2">The sequence shown here is derived from an EMBL/GenBank/DDBJ whole genome shotgun (WGS) entry which is preliminary data.</text>
</comment>
<name>A0A8J2W8T8_9NEOP</name>
<sequence>MCYGSVVTWPCVQCSIASGRLNPLTDGRIPRGLASRTSCGPKGLQVKLDLYKTATTETTKILAPQTTGADSASGGSGGSGMECLQLRSPPGPAFHYLISEQAKSLVALQELQNEVGALLEFRDLVIETFPNLRSKMAPSTPASGTRRDWEPGVRVRRKLAAGGGEPRTKPQPSVQDSGFSTETSCKDAHSAAAARPRPLEDELWALLDVIQRKGVRLRDEAELLRGELDEKHSETAEESFARALSTSDCTDVVRLRSERDALLAHAAHLEAEAEAGAGTTSPVCTPLGRLDRALATPARTPRVTTPDSKKFAAILQESNPVELRRHLLISTVQNQVFSDQLRRASSQRNALLEQLKLVGDENEDLKFRLEEKCIELEGARARVRQLEAQGVSADRSSMRDLQPVMLPDEPGLSETPRQRPSRIPRHKAAAPRPPTGGGTSTSGGPGVSRPPSSHSVRSSRSATSYRSRQPSSGGPAAPGPRKDKSSVPVRRSPSHDPKTLWTESARASLVLEYVARTERLATLAPRLATLAPPLATRAPLPGPTLPRTRPLPADVELDYRLAYTPPQNLALELTRSILYENADSIEIKLKSLNEDSLWNGKPQKYFESLNYDDDSKDFEDDSLA</sequence>
<proteinExistence type="predicted"/>
<gene>
    <name evidence="2" type="ORF">DCHRY22_LOCUS12984</name>
</gene>
<reference evidence="2" key="1">
    <citation type="submission" date="2021-09" db="EMBL/GenBank/DDBJ databases">
        <authorList>
            <person name="Martin H S."/>
        </authorList>
    </citation>
    <scope>NUCLEOTIDE SEQUENCE</scope>
</reference>
<organism evidence="2 3">
    <name type="scientific">Danaus chrysippus</name>
    <name type="common">African queen</name>
    <dbReference type="NCBI Taxonomy" id="151541"/>
    <lineage>
        <taxon>Eukaryota</taxon>
        <taxon>Metazoa</taxon>
        <taxon>Ecdysozoa</taxon>
        <taxon>Arthropoda</taxon>
        <taxon>Hexapoda</taxon>
        <taxon>Insecta</taxon>
        <taxon>Pterygota</taxon>
        <taxon>Neoptera</taxon>
        <taxon>Endopterygota</taxon>
        <taxon>Lepidoptera</taxon>
        <taxon>Glossata</taxon>
        <taxon>Ditrysia</taxon>
        <taxon>Papilionoidea</taxon>
        <taxon>Nymphalidae</taxon>
        <taxon>Danainae</taxon>
        <taxon>Danaini</taxon>
        <taxon>Danaina</taxon>
        <taxon>Danaus</taxon>
        <taxon>Anosia</taxon>
    </lineage>
</organism>
<feature type="compositionally biased region" description="Basic residues" evidence="1">
    <location>
        <begin position="419"/>
        <end position="429"/>
    </location>
</feature>
<feature type="region of interest" description="Disordered" evidence="1">
    <location>
        <begin position="388"/>
        <end position="500"/>
    </location>
</feature>
<feature type="region of interest" description="Disordered" evidence="1">
    <location>
        <begin position="160"/>
        <end position="194"/>
    </location>
</feature>
<accession>A0A8J2W8T8</accession>
<keyword evidence="3" id="KW-1185">Reference proteome</keyword>
<dbReference type="Proteomes" id="UP000789524">
    <property type="component" value="Unassembled WGS sequence"/>
</dbReference>
<feature type="compositionally biased region" description="Low complexity" evidence="1">
    <location>
        <begin position="447"/>
        <end position="475"/>
    </location>
</feature>
<protein>
    <submittedName>
        <fullName evidence="2">(African queen) hypothetical protein</fullName>
    </submittedName>
</protein>
<feature type="compositionally biased region" description="Polar residues" evidence="1">
    <location>
        <begin position="170"/>
        <end position="183"/>
    </location>
</feature>
<feature type="region of interest" description="Disordered" evidence="1">
    <location>
        <begin position="62"/>
        <end position="84"/>
    </location>
</feature>
<dbReference type="OrthoDB" id="1684102at2759"/>